<reference evidence="1 2" key="1">
    <citation type="submission" date="2020-05" db="EMBL/GenBank/DDBJ databases">
        <title>Identification and distribution of gene clusters putatively required for synthesis of sphingolipid metabolism inhibitors in phylogenetically diverse species of the filamentous fungus Fusarium.</title>
        <authorList>
            <person name="Kim H.-S."/>
            <person name="Busman M."/>
            <person name="Brown D.W."/>
            <person name="Divon H."/>
            <person name="Uhlig S."/>
            <person name="Proctor R.H."/>
        </authorList>
    </citation>
    <scope>NUCLEOTIDE SEQUENCE [LARGE SCALE GENOMIC DNA]</scope>
    <source>
        <strain evidence="1 2">NRRL 26131</strain>
    </source>
</reference>
<gene>
    <name evidence="1" type="ORF">FGLOB1_5756</name>
</gene>
<comment type="caution">
    <text evidence="1">The sequence shown here is derived from an EMBL/GenBank/DDBJ whole genome shotgun (WGS) entry which is preliminary data.</text>
</comment>
<name>A0A8H6DAQ2_9HYPO</name>
<proteinExistence type="predicted"/>
<sequence>MDKLNRSVRIVPAKTYQLIEAAGSTDFEEEVIEAFLCTCTSDSYEQNAARGFNLALRRNFESLSMMPLTEEQILTLDEVREPFACPRKEIYDLQNHAFCNIHVSTARKQEGSFSIVAKRARIKTTSYLVTYSSLASQNGCRSS</sequence>
<evidence type="ECO:0000313" key="2">
    <source>
        <dbReference type="Proteomes" id="UP000532311"/>
    </source>
</evidence>
<organism evidence="1 2">
    <name type="scientific">Fusarium globosum</name>
    <dbReference type="NCBI Taxonomy" id="78864"/>
    <lineage>
        <taxon>Eukaryota</taxon>
        <taxon>Fungi</taxon>
        <taxon>Dikarya</taxon>
        <taxon>Ascomycota</taxon>
        <taxon>Pezizomycotina</taxon>
        <taxon>Sordariomycetes</taxon>
        <taxon>Hypocreomycetidae</taxon>
        <taxon>Hypocreales</taxon>
        <taxon>Nectriaceae</taxon>
        <taxon>Fusarium</taxon>
        <taxon>Fusarium fujikuroi species complex</taxon>
    </lineage>
</organism>
<evidence type="ECO:0000313" key="1">
    <source>
        <dbReference type="EMBL" id="KAF5709874.1"/>
    </source>
</evidence>
<dbReference type="GO" id="GO:0016740">
    <property type="term" value="F:transferase activity"/>
    <property type="evidence" value="ECO:0007669"/>
    <property type="project" value="UniProtKB-KW"/>
</dbReference>
<keyword evidence="2" id="KW-1185">Reference proteome</keyword>
<dbReference type="Proteomes" id="UP000532311">
    <property type="component" value="Unassembled WGS sequence"/>
</dbReference>
<dbReference type="AlphaFoldDB" id="A0A8H6DAQ2"/>
<protein>
    <submittedName>
        <fullName evidence="1">Methyl transferase</fullName>
    </submittedName>
</protein>
<keyword evidence="1" id="KW-0808">Transferase</keyword>
<dbReference type="EMBL" id="JAAQPF010000235">
    <property type="protein sequence ID" value="KAF5709874.1"/>
    <property type="molecule type" value="Genomic_DNA"/>
</dbReference>
<accession>A0A8H6DAQ2</accession>